<evidence type="ECO:0000313" key="3">
    <source>
        <dbReference type="EMBL" id="CEG57084.1"/>
    </source>
</evidence>
<feature type="domain" description="Heparan-alpha-glucosaminide N-acetyltransferase catalytic" evidence="2">
    <location>
        <begin position="10"/>
        <end position="227"/>
    </location>
</feature>
<feature type="transmembrane region" description="Helical" evidence="1">
    <location>
        <begin position="53"/>
        <end position="70"/>
    </location>
</feature>
<feature type="transmembrane region" description="Helical" evidence="1">
    <location>
        <begin position="260"/>
        <end position="279"/>
    </location>
</feature>
<evidence type="ECO:0000259" key="2">
    <source>
        <dbReference type="Pfam" id="PF07786"/>
    </source>
</evidence>
<feature type="transmembrane region" description="Helical" evidence="1">
    <location>
        <begin position="345"/>
        <end position="364"/>
    </location>
</feature>
<feature type="transmembrane region" description="Helical" evidence="1">
    <location>
        <begin position="291"/>
        <end position="311"/>
    </location>
</feature>
<dbReference type="Proteomes" id="UP000032430">
    <property type="component" value="Chromosome I"/>
</dbReference>
<dbReference type="OrthoDB" id="9788724at2"/>
<dbReference type="STRING" id="1212491.LFA_1679"/>
<keyword evidence="1" id="KW-0812">Transmembrane</keyword>
<dbReference type="AlphaFoldDB" id="A0A098G515"/>
<feature type="transmembrane region" description="Helical" evidence="1">
    <location>
        <begin position="198"/>
        <end position="219"/>
    </location>
</feature>
<dbReference type="PANTHER" id="PTHR31061:SF24">
    <property type="entry name" value="LD22376P"/>
    <property type="match status" value="1"/>
</dbReference>
<keyword evidence="1" id="KW-0472">Membrane</keyword>
<sequence length="372" mass="41645">MNSIPPKSKRILSLDVFRGLTIVLMIIVNSQATRAPYALLAHADWDGCTLADVVFPFFLFIVGISSVISLKNQVQVKSKSSLYSGIVQRSLVLFCVGLLLNAIPYHFDIATIRIFGILQRIAICYLICAIIYLNTTVRTQILIFLVIIIGYWFLMTQVPVPGHGINQLTIDGSWATYLDRMLLSPAHLYTKTYDPEGGFSTIPAIATTLAGVLTGQLLLTSLSNKSKCYIMGLTGGVFLFLGWIWGYSFPINKSLWTSSFVLWTGGYALVAFALCFWIIDILGYTRWALPLKIFGMNALFAFIFHVLLLKIQSMFSFPLRNGTLDNSRSAIADHLFGSFGPQNAALFYSLAFLFLNFLVVAFLYRRKLFIRI</sequence>
<keyword evidence="1" id="KW-1133">Transmembrane helix</keyword>
<feature type="transmembrane region" description="Helical" evidence="1">
    <location>
        <begin position="82"/>
        <end position="103"/>
    </location>
</feature>
<dbReference type="PANTHER" id="PTHR31061">
    <property type="entry name" value="LD22376P"/>
    <property type="match status" value="1"/>
</dbReference>
<gene>
    <name evidence="3" type="ORF">LFA_1679</name>
</gene>
<evidence type="ECO:0000256" key="1">
    <source>
        <dbReference type="SAM" id="Phobius"/>
    </source>
</evidence>
<feature type="transmembrane region" description="Helical" evidence="1">
    <location>
        <begin position="141"/>
        <end position="160"/>
    </location>
</feature>
<organism evidence="3 4">
    <name type="scientific">Legionella fallonii LLAP-10</name>
    <dbReference type="NCBI Taxonomy" id="1212491"/>
    <lineage>
        <taxon>Bacteria</taxon>
        <taxon>Pseudomonadati</taxon>
        <taxon>Pseudomonadota</taxon>
        <taxon>Gammaproteobacteria</taxon>
        <taxon>Legionellales</taxon>
        <taxon>Legionellaceae</taxon>
        <taxon>Legionella</taxon>
    </lineage>
</organism>
<dbReference type="KEGG" id="lfa:LFA_1679"/>
<name>A0A098G515_9GAMM</name>
<protein>
    <recommendedName>
        <fullName evidence="2">Heparan-alpha-glucosaminide N-acetyltransferase catalytic domain-containing protein</fullName>
    </recommendedName>
</protein>
<dbReference type="RefSeq" id="WP_045095647.1">
    <property type="nucleotide sequence ID" value="NZ_LN614827.1"/>
</dbReference>
<feature type="transmembrane region" description="Helical" evidence="1">
    <location>
        <begin position="12"/>
        <end position="33"/>
    </location>
</feature>
<dbReference type="InterPro" id="IPR012429">
    <property type="entry name" value="HGSNAT_cat"/>
</dbReference>
<reference evidence="4" key="1">
    <citation type="submission" date="2014-09" db="EMBL/GenBank/DDBJ databases">
        <authorList>
            <person name="Gomez-Valero L."/>
        </authorList>
    </citation>
    <scope>NUCLEOTIDE SEQUENCE [LARGE SCALE GENOMIC DNA]</scope>
    <source>
        <strain evidence="4">ATCC700992</strain>
    </source>
</reference>
<proteinExistence type="predicted"/>
<feature type="transmembrane region" description="Helical" evidence="1">
    <location>
        <begin position="109"/>
        <end position="134"/>
    </location>
</feature>
<accession>A0A098G515</accession>
<dbReference type="EMBL" id="LN614827">
    <property type="protein sequence ID" value="CEG57084.1"/>
    <property type="molecule type" value="Genomic_DNA"/>
</dbReference>
<dbReference type="HOGENOM" id="CLU_029171_4_0_6"/>
<dbReference type="Pfam" id="PF07786">
    <property type="entry name" value="HGSNAT_cat"/>
    <property type="match status" value="1"/>
</dbReference>
<keyword evidence="4" id="KW-1185">Reference proteome</keyword>
<evidence type="ECO:0000313" key="4">
    <source>
        <dbReference type="Proteomes" id="UP000032430"/>
    </source>
</evidence>
<feature type="transmembrane region" description="Helical" evidence="1">
    <location>
        <begin position="228"/>
        <end position="248"/>
    </location>
</feature>